<dbReference type="InterPro" id="IPR036397">
    <property type="entry name" value="RNaseH_sf"/>
</dbReference>
<feature type="region of interest" description="Disordered" evidence="8">
    <location>
        <begin position="68"/>
        <end position="91"/>
    </location>
</feature>
<dbReference type="GO" id="GO:0003676">
    <property type="term" value="F:nucleic acid binding"/>
    <property type="evidence" value="ECO:0007669"/>
    <property type="project" value="InterPro"/>
</dbReference>
<dbReference type="GO" id="GO:0006508">
    <property type="term" value="P:proteolysis"/>
    <property type="evidence" value="ECO:0007669"/>
    <property type="project" value="InterPro"/>
</dbReference>
<dbReference type="PROSITE" id="PS50175">
    <property type="entry name" value="ASP_PROT_RETROV"/>
    <property type="match status" value="1"/>
</dbReference>
<dbReference type="SUPFAM" id="SSF53098">
    <property type="entry name" value="Ribonuclease H-like"/>
    <property type="match status" value="1"/>
</dbReference>
<keyword evidence="2" id="KW-0808">Transferase</keyword>
<keyword evidence="6" id="KW-0378">Hydrolase</keyword>
<dbReference type="SUPFAM" id="SSF56672">
    <property type="entry name" value="DNA/RNA polymerases"/>
    <property type="match status" value="1"/>
</dbReference>
<evidence type="ECO:0000256" key="8">
    <source>
        <dbReference type="SAM" id="MobiDB-lite"/>
    </source>
</evidence>
<name>A0A8J4XM21_CHIOP</name>
<dbReference type="InterPro" id="IPR043502">
    <property type="entry name" value="DNA/RNA_pol_sf"/>
</dbReference>
<evidence type="ECO:0000256" key="6">
    <source>
        <dbReference type="ARBA" id="ARBA00022801"/>
    </source>
</evidence>
<dbReference type="PANTHER" id="PTHR37984:SF7">
    <property type="entry name" value="INTEGRASE CATALYTIC DOMAIN-CONTAINING PROTEIN"/>
    <property type="match status" value="1"/>
</dbReference>
<reference evidence="11" key="1">
    <citation type="submission" date="2020-07" db="EMBL/GenBank/DDBJ databases">
        <title>The High-quality genome of the commercially important snow crab, Chionoecetes opilio.</title>
        <authorList>
            <person name="Jeong J.-H."/>
            <person name="Ryu S."/>
        </authorList>
    </citation>
    <scope>NUCLEOTIDE SEQUENCE</scope>
    <source>
        <strain evidence="11">MADBK_172401_WGS</strain>
        <tissue evidence="11">Digestive gland</tissue>
    </source>
</reference>
<sequence>MTCAEIQLKMVLLMGVRDEELIQRLISQDTGASLLDVVTCCRSFEATRHTASAIYSSPSQLRVMSTYKKGRRHDKTPHSPQQPPSGQRVKTQHRTVVPSPVQCVHPCQSCALRHGPKCPARAASCYNCGRQGHWAGTDKCPAKTAQCRLCTSSGRYDRFCRNTPSHDGHGGALNVGRASPTSRRKYSNCRSLTDVSPSSAMTPTPVCVHLVYGESTSRLQMLPDTGADVTVIGTRHLQMLHIPLSSLQPLPSTTTLTADGSVMTPAVGCFYATLRLHGKSCTAKIQVHEGIQTPLLTYGHCMELAIISPAFPKPLLEVKHVNRCVEMTLPPTTSPSAARAHFLREFSDVLLSKADLKTSPLKPMVGKPMRIHVKEGAVPFAIHTPRQVPFAFQRQVQEELESMTRQGIIKPAGDDPSEWCHPLVVVAKDKGVRITVDLTKLNAQVARPTHPAPTPFTAVRSVNPSARFFTTADALCGYWQLKLHEDDQHLTTFITPYGRFQSCRGPMGFSATDDAYCLRGDLALQGVDNCVKTRYATIELELLAAAWAMSKCRPYLIGLQSFTLMTDHRPLIPILNHYTLDAVENPRLQRLKEKVSPYLSTAMWRAGKQLCIPDALSRASVSRPTPEDEIVCAEAAAHLRSVVSLSAINQDQDPSHLDPPHQDADRTIQELRAAAAQDPSYTRLRDCVTSGFPPNRYILHSSLLPYWKFRDCLYADGELVLYGQRIVVPAVHRRRTLARLHDSHRGVAATKCQAQQTVFRRGIDADITSTVQACEPCQILQPSQQQEPLLCDDHPPRPFESVSADFFSVAGKSFLVIADRLSGWPVVVPCGADTTTTHTIRLFCRYFREVGVPLRLRTDGGSQFTSTAFRNFTERWGVYHAVSSPHYPQSNSHAEAAVKSVKYLILKTAPNGNIDSEDFDRGLLELRNTPNSTGRSPAMTLYGHPLRSCVPAHTESFSEECQARTEDCDCRAVARAEQVKAQYDQHARPLPRLCVGQTVRVQDPTSHRWDKVGVVMGCGTTRDFETESALKCGAVIFAESLEVLVMALEALHEEAKPLGLEGSPGLRPRSRCLETY</sequence>
<dbReference type="InterPro" id="IPR041588">
    <property type="entry name" value="Integrase_H2C2"/>
</dbReference>
<dbReference type="GO" id="GO:0004519">
    <property type="term" value="F:endonuclease activity"/>
    <property type="evidence" value="ECO:0007669"/>
    <property type="project" value="UniProtKB-KW"/>
</dbReference>
<dbReference type="PROSITE" id="PS50994">
    <property type="entry name" value="INTEGRASE"/>
    <property type="match status" value="1"/>
</dbReference>
<dbReference type="EMBL" id="JACEEZ010024656">
    <property type="protein sequence ID" value="KAG0709943.1"/>
    <property type="molecule type" value="Genomic_DNA"/>
</dbReference>
<accession>A0A8J4XM21</accession>
<dbReference type="PANTHER" id="PTHR37984">
    <property type="entry name" value="PROTEIN CBG26694"/>
    <property type="match status" value="1"/>
</dbReference>
<feature type="domain" description="Integrase catalytic" evidence="10">
    <location>
        <begin position="794"/>
        <end position="959"/>
    </location>
</feature>
<protein>
    <recommendedName>
        <fullName evidence="1">RNA-directed DNA polymerase</fullName>
        <ecNumber evidence="1">2.7.7.49</ecNumber>
    </recommendedName>
</protein>
<evidence type="ECO:0000256" key="5">
    <source>
        <dbReference type="ARBA" id="ARBA00022759"/>
    </source>
</evidence>
<feature type="region of interest" description="Disordered" evidence="8">
    <location>
        <begin position="167"/>
        <end position="187"/>
    </location>
</feature>
<dbReference type="Gene3D" id="3.30.420.10">
    <property type="entry name" value="Ribonuclease H-like superfamily/Ribonuclease H"/>
    <property type="match status" value="1"/>
</dbReference>
<dbReference type="Pfam" id="PF00665">
    <property type="entry name" value="rve"/>
    <property type="match status" value="1"/>
</dbReference>
<dbReference type="Gene3D" id="3.10.10.10">
    <property type="entry name" value="HIV Type 1 Reverse Transcriptase, subunit A, domain 1"/>
    <property type="match status" value="1"/>
</dbReference>
<dbReference type="InterPro" id="IPR041373">
    <property type="entry name" value="RT_RNaseH"/>
</dbReference>
<comment type="caution">
    <text evidence="11">The sequence shown here is derived from an EMBL/GenBank/DDBJ whole genome shotgun (WGS) entry which is preliminary data.</text>
</comment>
<evidence type="ECO:0000259" key="9">
    <source>
        <dbReference type="PROSITE" id="PS50175"/>
    </source>
</evidence>
<keyword evidence="12" id="KW-1185">Reference proteome</keyword>
<dbReference type="GO" id="GO:0042575">
    <property type="term" value="C:DNA polymerase complex"/>
    <property type="evidence" value="ECO:0007669"/>
    <property type="project" value="UniProtKB-ARBA"/>
</dbReference>
<dbReference type="GO" id="GO:0003964">
    <property type="term" value="F:RNA-directed DNA polymerase activity"/>
    <property type="evidence" value="ECO:0007669"/>
    <property type="project" value="UniProtKB-KW"/>
</dbReference>
<keyword evidence="4" id="KW-0540">Nuclease</keyword>
<dbReference type="Gene3D" id="1.10.340.70">
    <property type="match status" value="1"/>
</dbReference>
<dbReference type="EC" id="2.7.7.49" evidence="1"/>
<dbReference type="Gene3D" id="4.10.60.10">
    <property type="entry name" value="Zinc finger, CCHC-type"/>
    <property type="match status" value="1"/>
</dbReference>
<evidence type="ECO:0000259" key="10">
    <source>
        <dbReference type="PROSITE" id="PS50994"/>
    </source>
</evidence>
<gene>
    <name evidence="11" type="ORF">GWK47_023798</name>
</gene>
<dbReference type="InterPro" id="IPR001995">
    <property type="entry name" value="Peptidase_A2_cat"/>
</dbReference>
<keyword evidence="3" id="KW-0548">Nucleotidyltransferase</keyword>
<dbReference type="OrthoDB" id="8035610at2759"/>
<dbReference type="AlphaFoldDB" id="A0A8J4XM21"/>
<dbReference type="InterPro" id="IPR012337">
    <property type="entry name" value="RNaseH-like_sf"/>
</dbReference>
<evidence type="ECO:0000256" key="3">
    <source>
        <dbReference type="ARBA" id="ARBA00022695"/>
    </source>
</evidence>
<evidence type="ECO:0000313" key="12">
    <source>
        <dbReference type="Proteomes" id="UP000770661"/>
    </source>
</evidence>
<proteinExistence type="predicted"/>
<dbReference type="InterPro" id="IPR001584">
    <property type="entry name" value="Integrase_cat-core"/>
</dbReference>
<dbReference type="Pfam" id="PF17917">
    <property type="entry name" value="RT_RNaseH"/>
    <property type="match status" value="1"/>
</dbReference>
<evidence type="ECO:0000256" key="4">
    <source>
        <dbReference type="ARBA" id="ARBA00022722"/>
    </source>
</evidence>
<evidence type="ECO:0000256" key="7">
    <source>
        <dbReference type="ARBA" id="ARBA00022918"/>
    </source>
</evidence>
<evidence type="ECO:0000256" key="1">
    <source>
        <dbReference type="ARBA" id="ARBA00012493"/>
    </source>
</evidence>
<dbReference type="CDD" id="cd00303">
    <property type="entry name" value="retropepsin_like"/>
    <property type="match status" value="1"/>
</dbReference>
<organism evidence="11 12">
    <name type="scientific">Chionoecetes opilio</name>
    <name type="common">Atlantic snow crab</name>
    <name type="synonym">Cancer opilio</name>
    <dbReference type="NCBI Taxonomy" id="41210"/>
    <lineage>
        <taxon>Eukaryota</taxon>
        <taxon>Metazoa</taxon>
        <taxon>Ecdysozoa</taxon>
        <taxon>Arthropoda</taxon>
        <taxon>Crustacea</taxon>
        <taxon>Multicrustacea</taxon>
        <taxon>Malacostraca</taxon>
        <taxon>Eumalacostraca</taxon>
        <taxon>Eucarida</taxon>
        <taxon>Decapoda</taxon>
        <taxon>Pleocyemata</taxon>
        <taxon>Brachyura</taxon>
        <taxon>Eubrachyura</taxon>
        <taxon>Majoidea</taxon>
        <taxon>Majidae</taxon>
        <taxon>Chionoecetes</taxon>
    </lineage>
</organism>
<evidence type="ECO:0000313" key="11">
    <source>
        <dbReference type="EMBL" id="KAG0709943.1"/>
    </source>
</evidence>
<feature type="domain" description="Peptidase A2" evidence="9">
    <location>
        <begin position="219"/>
        <end position="232"/>
    </location>
</feature>
<dbReference type="GO" id="GO:0004190">
    <property type="term" value="F:aspartic-type endopeptidase activity"/>
    <property type="evidence" value="ECO:0007669"/>
    <property type="project" value="InterPro"/>
</dbReference>
<dbReference type="InterPro" id="IPR050951">
    <property type="entry name" value="Retrovirus_Pol_polyprotein"/>
</dbReference>
<dbReference type="Pfam" id="PF17921">
    <property type="entry name" value="Integrase_H2C2"/>
    <property type="match status" value="1"/>
</dbReference>
<evidence type="ECO:0000256" key="2">
    <source>
        <dbReference type="ARBA" id="ARBA00022679"/>
    </source>
</evidence>
<dbReference type="GO" id="GO:0015074">
    <property type="term" value="P:DNA integration"/>
    <property type="evidence" value="ECO:0007669"/>
    <property type="project" value="InterPro"/>
</dbReference>
<keyword evidence="7" id="KW-0695">RNA-directed DNA polymerase</keyword>
<dbReference type="Proteomes" id="UP000770661">
    <property type="component" value="Unassembled WGS sequence"/>
</dbReference>
<keyword evidence="5" id="KW-0255">Endonuclease</keyword>